<dbReference type="SUPFAM" id="SSF55469">
    <property type="entry name" value="FMN-dependent nitroreductase-like"/>
    <property type="match status" value="1"/>
</dbReference>
<keyword evidence="2 7" id="KW-0285">Flavoprotein</keyword>
<dbReference type="EC" id="1.-.-.-" evidence="7"/>
<dbReference type="PANTHER" id="PTHR43821">
    <property type="entry name" value="NAD(P)H NITROREDUCTASE YDJA-RELATED"/>
    <property type="match status" value="1"/>
</dbReference>
<sequence length="194" mass="21539">MDAIEALMSRRSYARGNLIEPAPSEVELEIILQATMTAPDHGNLKPWRFVVVQGQGIRDLSLLVKEKYANAMSSEHLEAFVSEITDTPLMIFVCSKIVLDHHVSVFDQHLAGGAACEHILLAAHALGFAGIWHSLDADDDLRHLMQLKPEDNIIGVLSIGTPKRTSKAKRKPFSDYAQTWDMEHGLQNWNAESG</sequence>
<dbReference type="PANTHER" id="PTHR43821:SF1">
    <property type="entry name" value="NAD(P)H NITROREDUCTASE YDJA-RELATED"/>
    <property type="match status" value="1"/>
</dbReference>
<dbReference type="PIRSF" id="PIRSF000232">
    <property type="entry name" value="YdjA"/>
    <property type="match status" value="1"/>
</dbReference>
<proteinExistence type="inferred from homology"/>
<protein>
    <recommendedName>
        <fullName evidence="7">Putative NAD(P)H nitroreductase</fullName>
        <ecNumber evidence="7">1.-.-.-</ecNumber>
    </recommendedName>
</protein>
<keyword evidence="4 7" id="KW-0521">NADP</keyword>
<keyword evidence="11" id="KW-1185">Reference proteome</keyword>
<evidence type="ECO:0000256" key="3">
    <source>
        <dbReference type="ARBA" id="ARBA00022643"/>
    </source>
</evidence>
<keyword evidence="5 7" id="KW-0560">Oxidoreductase</keyword>
<dbReference type="Gene3D" id="3.40.109.10">
    <property type="entry name" value="NADH Oxidase"/>
    <property type="match status" value="1"/>
</dbReference>
<keyword evidence="6 7" id="KW-0520">NAD</keyword>
<feature type="binding site" evidence="8">
    <location>
        <position position="41"/>
    </location>
    <ligand>
        <name>FMN</name>
        <dbReference type="ChEBI" id="CHEBI:58210"/>
        <note>ligand shared between dimeric partners</note>
    </ligand>
</feature>
<evidence type="ECO:0000313" key="10">
    <source>
        <dbReference type="EMBL" id="RBO82019.1"/>
    </source>
</evidence>
<dbReference type="InterPro" id="IPR000415">
    <property type="entry name" value="Nitroreductase-like"/>
</dbReference>
<dbReference type="Pfam" id="PF00881">
    <property type="entry name" value="Nitroreductase"/>
    <property type="match status" value="1"/>
</dbReference>
<dbReference type="InterPro" id="IPR052530">
    <property type="entry name" value="NAD(P)H_nitroreductase"/>
</dbReference>
<dbReference type="AlphaFoldDB" id="A0A366CXS5"/>
<dbReference type="RefSeq" id="WP_113875204.1">
    <property type="nucleotide sequence ID" value="NZ_QNRF01000007.1"/>
</dbReference>
<organism evidence="10 11">
    <name type="scientific">Marinomonas aquiplantarum</name>
    <dbReference type="NCBI Taxonomy" id="491951"/>
    <lineage>
        <taxon>Bacteria</taxon>
        <taxon>Pseudomonadati</taxon>
        <taxon>Pseudomonadota</taxon>
        <taxon>Gammaproteobacteria</taxon>
        <taxon>Oceanospirillales</taxon>
        <taxon>Oceanospirillaceae</taxon>
        <taxon>Marinomonas</taxon>
    </lineage>
</organism>
<comment type="caution">
    <text evidence="10">The sequence shown here is derived from an EMBL/GenBank/DDBJ whole genome shotgun (WGS) entry which is preliminary data.</text>
</comment>
<evidence type="ECO:0000256" key="5">
    <source>
        <dbReference type="ARBA" id="ARBA00023002"/>
    </source>
</evidence>
<name>A0A366CXS5_9GAMM</name>
<gene>
    <name evidence="10" type="ORF">DFP76_107177</name>
</gene>
<dbReference type="InterPro" id="IPR029479">
    <property type="entry name" value="Nitroreductase"/>
</dbReference>
<evidence type="ECO:0000256" key="2">
    <source>
        <dbReference type="ARBA" id="ARBA00022630"/>
    </source>
</evidence>
<accession>A0A366CXS5</accession>
<evidence type="ECO:0000256" key="4">
    <source>
        <dbReference type="ARBA" id="ARBA00022857"/>
    </source>
</evidence>
<evidence type="ECO:0000256" key="6">
    <source>
        <dbReference type="ARBA" id="ARBA00023027"/>
    </source>
</evidence>
<keyword evidence="3 7" id="KW-0288">FMN</keyword>
<evidence type="ECO:0000256" key="1">
    <source>
        <dbReference type="ARBA" id="ARBA00007118"/>
    </source>
</evidence>
<dbReference type="GO" id="GO:0016491">
    <property type="term" value="F:oxidoreductase activity"/>
    <property type="evidence" value="ECO:0007669"/>
    <property type="project" value="UniProtKB-UniRule"/>
</dbReference>
<dbReference type="Proteomes" id="UP000252086">
    <property type="component" value="Unassembled WGS sequence"/>
</dbReference>
<dbReference type="EMBL" id="QNRF01000007">
    <property type="protein sequence ID" value="RBO82019.1"/>
    <property type="molecule type" value="Genomic_DNA"/>
</dbReference>
<evidence type="ECO:0000256" key="8">
    <source>
        <dbReference type="PIRSR" id="PIRSR000232-1"/>
    </source>
</evidence>
<feature type="binding site" description="in other chain" evidence="8">
    <location>
        <begin position="132"/>
        <end position="134"/>
    </location>
    <ligand>
        <name>FMN</name>
        <dbReference type="ChEBI" id="CHEBI:58210"/>
        <note>ligand shared between dimeric partners</note>
    </ligand>
</feature>
<dbReference type="InterPro" id="IPR026021">
    <property type="entry name" value="YdjA-like"/>
</dbReference>
<evidence type="ECO:0000313" key="11">
    <source>
        <dbReference type="Proteomes" id="UP000252086"/>
    </source>
</evidence>
<dbReference type="OrthoDB" id="9804207at2"/>
<feature type="domain" description="Nitroreductase" evidence="9">
    <location>
        <begin position="8"/>
        <end position="160"/>
    </location>
</feature>
<reference evidence="10 11" key="1">
    <citation type="submission" date="2018-06" db="EMBL/GenBank/DDBJ databases">
        <title>Genomic Encyclopedia of Type Strains, Phase III (KMG-III): the genomes of soil and plant-associated and newly described type strains.</title>
        <authorList>
            <person name="Whitman W."/>
        </authorList>
    </citation>
    <scope>NUCLEOTIDE SEQUENCE [LARGE SCALE GENOMIC DNA]</scope>
    <source>
        <strain evidence="10 11">CECT 7732</strain>
    </source>
</reference>
<evidence type="ECO:0000259" key="9">
    <source>
        <dbReference type="Pfam" id="PF00881"/>
    </source>
</evidence>
<evidence type="ECO:0000256" key="7">
    <source>
        <dbReference type="PIRNR" id="PIRNR000232"/>
    </source>
</evidence>
<feature type="binding site" description="in other chain" evidence="8">
    <location>
        <begin position="10"/>
        <end position="12"/>
    </location>
    <ligand>
        <name>FMN</name>
        <dbReference type="ChEBI" id="CHEBI:58210"/>
        <note>ligand shared between dimeric partners</note>
    </ligand>
</feature>
<comment type="similarity">
    <text evidence="1 7">Belongs to the nitroreductase family.</text>
</comment>
<dbReference type="CDD" id="cd02135">
    <property type="entry name" value="YdjA-like"/>
    <property type="match status" value="1"/>
</dbReference>
<comment type="cofactor">
    <cofactor evidence="8">
        <name>FMN</name>
        <dbReference type="ChEBI" id="CHEBI:58210"/>
    </cofactor>
    <text evidence="8">Binds 1 FMN per subunit.</text>
</comment>